<proteinExistence type="predicted"/>
<comment type="caution">
    <text evidence="2">The sequence shown here is derived from an EMBL/GenBank/DDBJ whole genome shotgun (WGS) entry which is preliminary data.</text>
</comment>
<sequence>MSLAPAVARLFTTLAELADAPVPADLGAALRRLPDVGALPSPWDTWTLIGLARHQARQDWVLRVVRERLRGDSSAVDDDEGEVPGLAGWHYLFHGRGCCLTCEATGEAIDVDFVDDTAEHFDSYFYLGHLRSLREPDVPEARLHALCPELELAVLAIEDLQDAGALLRGEHRVYFRLSPALRGSIDAIDRVCRALADPARRCWLAACLGDWPWARELATDPALLAELDARAGQCLALRRERLDHGLARREHHTSLLALRGLAALRVDDLDALLLTALAGSPSGLVSLALELVEPRWRPELHADAVLARLERVDPRGEIPQPHIFATCAALLLEHRCHVDAVLALLDGLDDRADARLLTLALAFRAPAALGLLRRALRSRVPMHRGEAAALLAAIDAPWTRRELRAVLSESDDLEATAECRAALRCSRDPSARTALDAWERLHPYTPATEPPFTWLDIQTAQSDDDLAYRIEDQADLLARYRDRLADPDRARMS</sequence>
<dbReference type="Pfam" id="PF21837">
    <property type="entry name" value="DUF6896"/>
    <property type="match status" value="1"/>
</dbReference>
<protein>
    <recommendedName>
        <fullName evidence="1">DUF6896 domain-containing protein</fullName>
    </recommendedName>
</protein>
<organism evidence="2 3">
    <name type="scientific">Nannocystis pusilla</name>
    <dbReference type="NCBI Taxonomy" id="889268"/>
    <lineage>
        <taxon>Bacteria</taxon>
        <taxon>Pseudomonadati</taxon>
        <taxon>Myxococcota</taxon>
        <taxon>Polyangia</taxon>
        <taxon>Nannocystales</taxon>
        <taxon>Nannocystaceae</taxon>
        <taxon>Nannocystis</taxon>
    </lineage>
</organism>
<evidence type="ECO:0000313" key="2">
    <source>
        <dbReference type="EMBL" id="MCY1004676.1"/>
    </source>
</evidence>
<evidence type="ECO:0000313" key="3">
    <source>
        <dbReference type="Proteomes" id="UP001150924"/>
    </source>
</evidence>
<dbReference type="EMBL" id="JAPNKE010000002">
    <property type="protein sequence ID" value="MCY1004676.1"/>
    <property type="molecule type" value="Genomic_DNA"/>
</dbReference>
<keyword evidence="3" id="KW-1185">Reference proteome</keyword>
<dbReference type="RefSeq" id="WP_267766243.1">
    <property type="nucleotide sequence ID" value="NZ_JAPNKE010000002.1"/>
</dbReference>
<reference evidence="2" key="1">
    <citation type="submission" date="2022-11" db="EMBL/GenBank/DDBJ databases">
        <title>Minimal conservation of predation-associated metabolite biosynthetic gene clusters underscores biosynthetic potential of Myxococcota including descriptions for ten novel species: Archangium lansinium sp. nov., Myxococcus landrumus sp. nov., Nannocystis bai.</title>
        <authorList>
            <person name="Ahearne A."/>
            <person name="Stevens C."/>
            <person name="Phillips K."/>
        </authorList>
    </citation>
    <scope>NUCLEOTIDE SEQUENCE</scope>
    <source>
        <strain evidence="2">Na p29</strain>
    </source>
</reference>
<dbReference type="InterPro" id="IPR054191">
    <property type="entry name" value="DUF6896"/>
</dbReference>
<feature type="domain" description="DUF6896" evidence="1">
    <location>
        <begin position="57"/>
        <end position="147"/>
    </location>
</feature>
<name>A0A9X3IUS7_9BACT</name>
<dbReference type="AlphaFoldDB" id="A0A9X3IUS7"/>
<gene>
    <name evidence="2" type="ORF">OV079_03640</name>
</gene>
<dbReference type="Proteomes" id="UP001150924">
    <property type="component" value="Unassembled WGS sequence"/>
</dbReference>
<evidence type="ECO:0000259" key="1">
    <source>
        <dbReference type="Pfam" id="PF21837"/>
    </source>
</evidence>
<accession>A0A9X3IUS7</accession>